<feature type="region of interest" description="Disordered" evidence="1">
    <location>
        <begin position="35"/>
        <end position="90"/>
    </location>
</feature>
<dbReference type="KEGG" id="snq:CP978_30940"/>
<proteinExistence type="predicted"/>
<evidence type="ECO:0000256" key="1">
    <source>
        <dbReference type="SAM" id="MobiDB-lite"/>
    </source>
</evidence>
<evidence type="ECO:0000313" key="6">
    <source>
        <dbReference type="Proteomes" id="UP000325763"/>
    </source>
</evidence>
<organism evidence="3 5">
    <name type="scientific">Streptomyces nodosus</name>
    <dbReference type="NCBI Taxonomy" id="40318"/>
    <lineage>
        <taxon>Bacteria</taxon>
        <taxon>Bacillati</taxon>
        <taxon>Actinomycetota</taxon>
        <taxon>Actinomycetes</taxon>
        <taxon>Kitasatosporales</taxon>
        <taxon>Streptomycetaceae</taxon>
        <taxon>Streptomyces</taxon>
    </lineage>
</organism>
<gene>
    <name evidence="4" type="ORF">CP978_30940</name>
    <name evidence="3" type="ORF">SNOD_30630</name>
</gene>
<sequence>MRHIRAKKSNRSLRTWVLGSTAGLALVVGGGIAAQAATAGHAHPAKSGTSATADPKPVPSTPGKGTSADAEPIPVPGDANGKPYPGNTSR</sequence>
<dbReference type="STRING" id="40318.SNOD_30630"/>
<evidence type="ECO:0000313" key="3">
    <source>
        <dbReference type="EMBL" id="AJE43867.1"/>
    </source>
</evidence>
<dbReference type="RefSeq" id="WP_043446358.1">
    <property type="nucleotide sequence ID" value="NZ_CP009313.1"/>
</dbReference>
<feature type="signal peptide" evidence="2">
    <location>
        <begin position="1"/>
        <end position="33"/>
    </location>
</feature>
<accession>A0A0B5DUM2</accession>
<evidence type="ECO:0000256" key="2">
    <source>
        <dbReference type="SAM" id="SignalP"/>
    </source>
</evidence>
<dbReference type="AlphaFoldDB" id="A0A0B5DUM2"/>
<evidence type="ECO:0000313" key="4">
    <source>
        <dbReference type="EMBL" id="QEV42372.1"/>
    </source>
</evidence>
<reference evidence="3 5" key="2">
    <citation type="journal article" date="2016" name="Appl. Microbiol. Biotechnol.">
        <title>Exploiting the genome sequence of Streptomyces nodosus for enhanced antibiotic production.</title>
        <authorList>
            <person name="Sweeney P."/>
            <person name="Murphy C.D."/>
            <person name="Caffrey P."/>
        </authorList>
    </citation>
    <scope>NUCLEOTIDE SEQUENCE [LARGE SCALE GENOMIC DNA]</scope>
    <source>
        <strain evidence="3 5">ATCC 14899</strain>
    </source>
</reference>
<keyword evidence="5" id="KW-1185">Reference proteome</keyword>
<feature type="chain" id="PRO_5041521637" evidence="2">
    <location>
        <begin position="34"/>
        <end position="90"/>
    </location>
</feature>
<dbReference type="HOGENOM" id="CLU_2439544_0_0_11"/>
<protein>
    <submittedName>
        <fullName evidence="3">Uncharacterized protein</fullName>
    </submittedName>
</protein>
<reference evidence="5" key="1">
    <citation type="submission" date="2014-09" db="EMBL/GenBank/DDBJ databases">
        <title>Sequence of the Streptomyces nodosus genome.</title>
        <authorList>
            <person name="Sweeney P."/>
            <person name="Stephens N."/>
            <person name="Murphy C."/>
            <person name="Caffrey P."/>
        </authorList>
    </citation>
    <scope>NUCLEOTIDE SEQUENCE [LARGE SCALE GENOMIC DNA]</scope>
    <source>
        <strain evidence="5">ATCC 14899</strain>
    </source>
</reference>
<name>A0A0B5DUM2_9ACTN</name>
<dbReference type="Proteomes" id="UP000031526">
    <property type="component" value="Chromosome"/>
</dbReference>
<evidence type="ECO:0000313" key="5">
    <source>
        <dbReference type="Proteomes" id="UP000031526"/>
    </source>
</evidence>
<dbReference type="Proteomes" id="UP000325763">
    <property type="component" value="Chromosome"/>
</dbReference>
<dbReference type="EMBL" id="CP023747">
    <property type="protein sequence ID" value="QEV42372.1"/>
    <property type="molecule type" value="Genomic_DNA"/>
</dbReference>
<reference evidence="4 6" key="3">
    <citation type="submission" date="2017-09" db="EMBL/GenBank/DDBJ databases">
        <title>Streptomyces genome completion.</title>
        <authorList>
            <person name="Lee N."/>
            <person name="Cho B.-K."/>
        </authorList>
    </citation>
    <scope>NUCLEOTIDE SEQUENCE [LARGE SCALE GENOMIC DNA]</scope>
    <source>
        <strain evidence="4 6">ATCC 14899</strain>
    </source>
</reference>
<dbReference type="EMBL" id="CP009313">
    <property type="protein sequence ID" value="AJE43867.1"/>
    <property type="molecule type" value="Genomic_DNA"/>
</dbReference>
<keyword evidence="2" id="KW-0732">Signal</keyword>